<dbReference type="Gene3D" id="3.40.190.10">
    <property type="entry name" value="Periplasmic binding protein-like II"/>
    <property type="match status" value="2"/>
</dbReference>
<dbReference type="InterPro" id="IPR051455">
    <property type="entry name" value="Bact_solute-bind_prot3"/>
</dbReference>
<feature type="signal peptide" evidence="4">
    <location>
        <begin position="1"/>
        <end position="20"/>
    </location>
</feature>
<name>A0ABS5QKS0_9PROT</name>
<evidence type="ECO:0000256" key="4">
    <source>
        <dbReference type="SAM" id="SignalP"/>
    </source>
</evidence>
<evidence type="ECO:0000256" key="1">
    <source>
        <dbReference type="ARBA" id="ARBA00010333"/>
    </source>
</evidence>
<dbReference type="SUPFAM" id="SSF53850">
    <property type="entry name" value="Periplasmic binding protein-like II"/>
    <property type="match status" value="1"/>
</dbReference>
<organism evidence="7 8">
    <name type="scientific">Roseococcus pinisoli</name>
    <dbReference type="NCBI Taxonomy" id="2835040"/>
    <lineage>
        <taxon>Bacteria</taxon>
        <taxon>Pseudomonadati</taxon>
        <taxon>Pseudomonadota</taxon>
        <taxon>Alphaproteobacteria</taxon>
        <taxon>Acetobacterales</taxon>
        <taxon>Roseomonadaceae</taxon>
        <taxon>Roseococcus</taxon>
    </lineage>
</organism>
<keyword evidence="8" id="KW-1185">Reference proteome</keyword>
<dbReference type="SMART" id="SM00062">
    <property type="entry name" value="PBPb"/>
    <property type="match status" value="1"/>
</dbReference>
<evidence type="ECO:0000256" key="3">
    <source>
        <dbReference type="ARBA" id="ARBA00022729"/>
    </source>
</evidence>
<feature type="domain" description="Ionotropic glutamate receptor C-terminal" evidence="6">
    <location>
        <begin position="40"/>
        <end position="270"/>
    </location>
</feature>
<feature type="domain" description="Solute-binding protein family 3/N-terminal" evidence="5">
    <location>
        <begin position="40"/>
        <end position="271"/>
    </location>
</feature>
<dbReference type="Pfam" id="PF00497">
    <property type="entry name" value="SBP_bac_3"/>
    <property type="match status" value="1"/>
</dbReference>
<accession>A0ABS5QKS0</accession>
<dbReference type="RefSeq" id="WP_213672432.1">
    <property type="nucleotide sequence ID" value="NZ_JAHCDA010000006.1"/>
</dbReference>
<comment type="caution">
    <text evidence="7">The sequence shown here is derived from an EMBL/GenBank/DDBJ whole genome shotgun (WGS) entry which is preliminary data.</text>
</comment>
<dbReference type="InterPro" id="IPR001320">
    <property type="entry name" value="Iontro_rcpt_C"/>
</dbReference>
<keyword evidence="3 4" id="KW-0732">Signal</keyword>
<protein>
    <submittedName>
        <fullName evidence="7">Amino acid ABC transporter substrate-binding protein</fullName>
    </submittedName>
</protein>
<gene>
    <name evidence="7" type="ORF">KHU32_22495</name>
</gene>
<dbReference type="CDD" id="cd13688">
    <property type="entry name" value="PBP2_GltI_DEBP"/>
    <property type="match status" value="1"/>
</dbReference>
<evidence type="ECO:0000256" key="2">
    <source>
        <dbReference type="ARBA" id="ARBA00022448"/>
    </source>
</evidence>
<evidence type="ECO:0000259" key="6">
    <source>
        <dbReference type="SMART" id="SM00079"/>
    </source>
</evidence>
<dbReference type="SMART" id="SM00079">
    <property type="entry name" value="PBPe"/>
    <property type="match status" value="1"/>
</dbReference>
<dbReference type="Proteomes" id="UP000766336">
    <property type="component" value="Unassembled WGS sequence"/>
</dbReference>
<dbReference type="InterPro" id="IPR001638">
    <property type="entry name" value="Solute-binding_3/MltF_N"/>
</dbReference>
<dbReference type="PANTHER" id="PTHR30085:SF2">
    <property type="entry name" value="GLUTAMATE_ASPARTATE IMPORT SOLUTE-BINDING PROTEIN"/>
    <property type="match status" value="1"/>
</dbReference>
<dbReference type="EMBL" id="JAHCDA010000006">
    <property type="protein sequence ID" value="MBS7813727.1"/>
    <property type="molecule type" value="Genomic_DNA"/>
</dbReference>
<evidence type="ECO:0000259" key="5">
    <source>
        <dbReference type="SMART" id="SM00062"/>
    </source>
</evidence>
<dbReference type="PANTHER" id="PTHR30085">
    <property type="entry name" value="AMINO ACID ABC TRANSPORTER PERMEASE"/>
    <property type="match status" value="1"/>
</dbReference>
<sequence length="297" mass="32246">MILRLLVASLLLALAPRAQAQDSAPAALTGLMRKAAESRRIAIGYREASLPFSYLNRQRQPLGYSIDLCREVVAELRAETGREITVDWRPVTPETRIPELLAGHIDLECGSTTSNAERATQVSFSPVFFVAGTRLLVPNASAVRGLSDLAGRTIVVTAGTTNAEAVRGLAARQRLQINLVTEPDHAQSFARLAAGRADAFATDDVLLYGMVATAPGGDGFRVAGPLLSYEPYGLMFRRGDPAFASLLNRTFARLATSGELGDIYDRWFNRRLPTGERLNIPMSAQLTEIFRMLGSPD</sequence>
<evidence type="ECO:0000313" key="8">
    <source>
        <dbReference type="Proteomes" id="UP000766336"/>
    </source>
</evidence>
<evidence type="ECO:0000313" key="7">
    <source>
        <dbReference type="EMBL" id="MBS7813727.1"/>
    </source>
</evidence>
<comment type="similarity">
    <text evidence="1">Belongs to the bacterial solute-binding protein 3 family.</text>
</comment>
<keyword evidence="2" id="KW-0813">Transport</keyword>
<reference evidence="7 8" key="1">
    <citation type="submission" date="2021-05" db="EMBL/GenBank/DDBJ databases">
        <title>Roseococcus sp. XZZS9, whole genome shotgun sequencing project.</title>
        <authorList>
            <person name="Zhao G."/>
            <person name="Shen L."/>
        </authorList>
    </citation>
    <scope>NUCLEOTIDE SEQUENCE [LARGE SCALE GENOMIC DNA]</scope>
    <source>
        <strain evidence="7 8">XZZS9</strain>
    </source>
</reference>
<proteinExistence type="inferred from homology"/>
<feature type="chain" id="PRO_5046464968" evidence="4">
    <location>
        <begin position="21"/>
        <end position="297"/>
    </location>
</feature>